<evidence type="ECO:0000313" key="2">
    <source>
        <dbReference type="EMBL" id="CAB4862419.1"/>
    </source>
</evidence>
<organism evidence="2">
    <name type="scientific">freshwater metagenome</name>
    <dbReference type="NCBI Taxonomy" id="449393"/>
    <lineage>
        <taxon>unclassified sequences</taxon>
        <taxon>metagenomes</taxon>
        <taxon>ecological metagenomes</taxon>
    </lineage>
</organism>
<keyword evidence="1" id="KW-0472">Membrane</keyword>
<proteinExistence type="predicted"/>
<accession>A0A6J7D1W7</accession>
<name>A0A6J7D1W7_9ZZZZ</name>
<keyword evidence="1" id="KW-0812">Transmembrane</keyword>
<dbReference type="AlphaFoldDB" id="A0A6J7D1W7"/>
<dbReference type="EMBL" id="CAFBLG010000033">
    <property type="protein sequence ID" value="CAB4862419.1"/>
    <property type="molecule type" value="Genomic_DNA"/>
</dbReference>
<gene>
    <name evidence="2" type="ORF">UFOPK3295_00500</name>
</gene>
<keyword evidence="1" id="KW-1133">Transmembrane helix</keyword>
<reference evidence="2" key="1">
    <citation type="submission" date="2020-05" db="EMBL/GenBank/DDBJ databases">
        <authorList>
            <person name="Chiriac C."/>
            <person name="Salcher M."/>
            <person name="Ghai R."/>
            <person name="Kavagutti S V."/>
        </authorList>
    </citation>
    <scope>NUCLEOTIDE SEQUENCE</scope>
</reference>
<protein>
    <submittedName>
        <fullName evidence="2">Unannotated protein</fullName>
    </submittedName>
</protein>
<evidence type="ECO:0000256" key="1">
    <source>
        <dbReference type="SAM" id="Phobius"/>
    </source>
</evidence>
<feature type="transmembrane region" description="Helical" evidence="1">
    <location>
        <begin position="47"/>
        <end position="71"/>
    </location>
</feature>
<sequence>MISVINAAINASFLSPAIVARDSPAFRRVVKVSSEIPRVEVITESKAACFSFITVFAAAAAFSAALVIASACD</sequence>